<sequence>MLLVLASYHFDVADAAVGFTSGRHETPIRHPSIVSKTITKVATIAAQGIWTMTIPQRCSIGPEAQVNDALF</sequence>
<proteinExistence type="predicted"/>
<comment type="caution">
    <text evidence="1">The sequence shown here is derived from an EMBL/GenBank/DDBJ whole genome shotgun (WGS) entry which is preliminary data.</text>
</comment>
<dbReference type="AlphaFoldDB" id="A0A9P6ZMJ7"/>
<protein>
    <submittedName>
        <fullName evidence="1">Uncharacterized protein</fullName>
    </submittedName>
</protein>
<name>A0A9P6ZMJ7_9AGAM</name>
<evidence type="ECO:0000313" key="1">
    <source>
        <dbReference type="EMBL" id="KAG1772583.1"/>
    </source>
</evidence>
<organism evidence="1 2">
    <name type="scientific">Suillus placidus</name>
    <dbReference type="NCBI Taxonomy" id="48579"/>
    <lineage>
        <taxon>Eukaryota</taxon>
        <taxon>Fungi</taxon>
        <taxon>Dikarya</taxon>
        <taxon>Basidiomycota</taxon>
        <taxon>Agaricomycotina</taxon>
        <taxon>Agaricomycetes</taxon>
        <taxon>Agaricomycetidae</taxon>
        <taxon>Boletales</taxon>
        <taxon>Suillineae</taxon>
        <taxon>Suillaceae</taxon>
        <taxon>Suillus</taxon>
    </lineage>
</organism>
<accession>A0A9P6ZMJ7</accession>
<keyword evidence="2" id="KW-1185">Reference proteome</keyword>
<reference evidence="1" key="1">
    <citation type="journal article" date="2020" name="New Phytol.">
        <title>Comparative genomics reveals dynamic genome evolution in host specialist ectomycorrhizal fungi.</title>
        <authorList>
            <person name="Lofgren L.A."/>
            <person name="Nguyen N.H."/>
            <person name="Vilgalys R."/>
            <person name="Ruytinx J."/>
            <person name="Liao H.L."/>
            <person name="Branco S."/>
            <person name="Kuo A."/>
            <person name="LaButti K."/>
            <person name="Lipzen A."/>
            <person name="Andreopoulos W."/>
            <person name="Pangilinan J."/>
            <person name="Riley R."/>
            <person name="Hundley H."/>
            <person name="Na H."/>
            <person name="Barry K."/>
            <person name="Grigoriev I.V."/>
            <person name="Stajich J.E."/>
            <person name="Kennedy P.G."/>
        </authorList>
    </citation>
    <scope>NUCLEOTIDE SEQUENCE</scope>
    <source>
        <strain evidence="1">DOB743</strain>
    </source>
</reference>
<gene>
    <name evidence="1" type="ORF">EV702DRAFT_618254</name>
</gene>
<dbReference type="Proteomes" id="UP000714275">
    <property type="component" value="Unassembled WGS sequence"/>
</dbReference>
<evidence type="ECO:0000313" key="2">
    <source>
        <dbReference type="Proteomes" id="UP000714275"/>
    </source>
</evidence>
<dbReference type="EMBL" id="JABBWD010000052">
    <property type="protein sequence ID" value="KAG1772583.1"/>
    <property type="molecule type" value="Genomic_DNA"/>
</dbReference>